<comment type="caution">
    <text evidence="2">The sequence shown here is derived from an EMBL/GenBank/DDBJ whole genome shotgun (WGS) entry which is preliminary data.</text>
</comment>
<gene>
    <name evidence="2" type="ORF">NWI01_12430</name>
</gene>
<dbReference type="EMBL" id="BJNF01000029">
    <property type="protein sequence ID" value="GEC15351.1"/>
    <property type="molecule type" value="Genomic_DNA"/>
</dbReference>
<protein>
    <recommendedName>
        <fullName evidence="1">ABC-three component systems C-terminal domain-containing protein</fullName>
    </recommendedName>
</protein>
<proteinExistence type="predicted"/>
<dbReference type="RefSeq" id="WP_210242945.1">
    <property type="nucleotide sequence ID" value="NZ_BJNF01000029.1"/>
</dbReference>
<dbReference type="AlphaFoldDB" id="A0A4Y3WB54"/>
<organism evidence="2 3">
    <name type="scientific">Nitrobacter winogradskyi</name>
    <name type="common">Nitrobacter agilis</name>
    <dbReference type="NCBI Taxonomy" id="913"/>
    <lineage>
        <taxon>Bacteria</taxon>
        <taxon>Pseudomonadati</taxon>
        <taxon>Pseudomonadota</taxon>
        <taxon>Alphaproteobacteria</taxon>
        <taxon>Hyphomicrobiales</taxon>
        <taxon>Nitrobacteraceae</taxon>
        <taxon>Nitrobacter</taxon>
    </lineage>
</organism>
<dbReference type="InterPro" id="IPR046914">
    <property type="entry name" value="ABC-3C_CTD6"/>
</dbReference>
<evidence type="ECO:0000313" key="2">
    <source>
        <dbReference type="EMBL" id="GEC15351.1"/>
    </source>
</evidence>
<dbReference type="Pfam" id="PF20282">
    <property type="entry name" value="CTD6"/>
    <property type="match status" value="1"/>
</dbReference>
<name>A0A4Y3WB54_NITWI</name>
<feature type="domain" description="ABC-three component systems C-terminal" evidence="1">
    <location>
        <begin position="206"/>
        <end position="332"/>
    </location>
</feature>
<evidence type="ECO:0000259" key="1">
    <source>
        <dbReference type="Pfam" id="PF20282"/>
    </source>
</evidence>
<evidence type="ECO:0000313" key="3">
    <source>
        <dbReference type="Proteomes" id="UP000318825"/>
    </source>
</evidence>
<reference evidence="2 3" key="1">
    <citation type="submission" date="2019-06" db="EMBL/GenBank/DDBJ databases">
        <title>Whole genome shotgun sequence of Nitrobacter winogradskyi NBRC 14297.</title>
        <authorList>
            <person name="Hosoyama A."/>
            <person name="Uohara A."/>
            <person name="Ohji S."/>
            <person name="Ichikawa N."/>
        </authorList>
    </citation>
    <scope>NUCLEOTIDE SEQUENCE [LARGE SCALE GENOMIC DNA]</scope>
    <source>
        <strain evidence="2 3">NBRC 14297</strain>
    </source>
</reference>
<accession>A0A4Y3WB54</accession>
<dbReference type="Proteomes" id="UP000318825">
    <property type="component" value="Unassembled WGS sequence"/>
</dbReference>
<sequence>MTSLAVRLMEIDDTQLEEFIELWIERASQQYHRVERIGAANDKGRDVIGFLSPSRHEGLWHLYQCKRKTRGGKLGKGEGLAELGKVFFHYCQGAYKTLPDKYVFVAPRGIVGSLMDLINNPTTLRTALIDGWDEHCASSITRRQTTPLSPEIRAAIDGFDFSKVEHLTAPMLVKDKAAGPALSKVLGLMPDEAPSGSAPITIQAEEAVYVDQLRQVYGQATGSAFVTADDVLADADHGEHFRDQRTRFFEAASFKRFHRDNTAPGALGTFEDDVYHGVIEVHRDRHETLLRRVDAVMKHASILPASLIGRSVRVPVKQGMCHHLANDGRLKWAP</sequence>